<dbReference type="InterPro" id="IPR017862">
    <property type="entry name" value="SKI-int_prot_SKIP"/>
</dbReference>
<evidence type="ECO:0000313" key="5">
    <source>
        <dbReference type="Proteomes" id="UP000319801"/>
    </source>
</evidence>
<dbReference type="InterPro" id="IPR011990">
    <property type="entry name" value="TPR-like_helical_dom_sf"/>
</dbReference>
<dbReference type="PANTHER" id="PTHR12096">
    <property type="entry name" value="NUCLEAR PROTEIN SKIP-RELATED"/>
    <property type="match status" value="1"/>
</dbReference>
<accession>A0A556TZN2</accession>
<dbReference type="GO" id="GO:0005681">
    <property type="term" value="C:spliceosomal complex"/>
    <property type="evidence" value="ECO:0007669"/>
    <property type="project" value="InterPro"/>
</dbReference>
<dbReference type="SUPFAM" id="SSF48452">
    <property type="entry name" value="TPR-like"/>
    <property type="match status" value="1"/>
</dbReference>
<name>A0A556TZN2_BAGYA</name>
<sequence>MSPNEVSALYISRAVELEKEGKYKEAERLFCTVGEPDMAITMYKKKKLYNDMIRLVAKHHKELLQETHIHLAKELEAEARFQEAEHHYIQGQDWKAAVNMYGTNEMWEEAYRVSKSHGTASAHKQVVYLWAKNLGGDSAVKLLTKFSLLEDAIDFAAENRSFDFAFELARLSLKQKIPEIHLKNAMFLEDEEAEMWSDALRICKEYVPNKLSVLQEEYEKEIAKSGSRGGEGIIDQAREWEQSGEYARAVDCYLKVNSLSNTSLLVSCWIKAAELAIKFLSREKALSVVQTVGPRLVQHRKYTTAAELYLNLDLIKEAVDVFMEAEEWNKAKRIAKELDARLEGYVDQCYKEHLKNKGKVDLLVGVDVMAALDVYAEKGQWEKCIDIASKQNFNIYKRMFLELMNLQDRNVPSAYRIWANLRDVLHLLCENLSKSSEADSSVHQVFEQMLVVAHYYATRSAAQGIEQLTPLAAKLSISLLRHTELIPADKAFYEAGLAAKAIGSENMAFIFLNHFLDLADSIEEGTLDTLDHTDFQDTDIPFEVALPPKLHVSRLEPVLPRDERDAYEASLLDAHTGIRSLPCIITDGLKSFLPVPTQLSQDQLEAEEASRAQRSHSTALVLTRREPPPYGARKGWVPRVAEDFSDGGAFPEIHVAQYPLEMGRMKKTSNALALQVDVEGKVKYDTIARQGQSKDKVIFSKYTDLLPKEVLQHDAPELQKPDEEAVRELTEKTRAALEKQVSQKIAAAMPVRAADKQAPAQYIRYTPSQQGVAFNSGAKQRVIRMVEMQKDPMEPPRFKINKKIPRGPPSPPAPVMHSPSRKMTVKEQQEWKIPPCISNWKNAKGYTIPLDKRLAADGRGLQTVHINENFAKLAEALYIADRKAREAVEMRAQVEKKMAQKEKEKKEEKLRELAKMARDRRAGIKSHGDKGGEEGEVRERDEIRHERRKERQHDRNISRAAPDKRSKLQRDQERDISELIALGQPNQRISSEAQYDQRLFNQSRGMDSGFAGGEDEVYNVYDQPFGRNRDMAQNIYRPSKNTSKDMYGDDLDTLMQNNRFVPDREFSGTDHGPRRDGPVQFEEDPFGLDKFLEEAKQHGGSKRPSTTGRSKDYDHDKKRRKE</sequence>
<dbReference type="Gene3D" id="1.25.40.470">
    <property type="match status" value="1"/>
</dbReference>
<dbReference type="FunFam" id="1.25.40.470:FF:000013">
    <property type="entry name" value="intraflagellar transport protein 172 homolog"/>
    <property type="match status" value="1"/>
</dbReference>
<evidence type="ECO:0000259" key="3">
    <source>
        <dbReference type="Pfam" id="PF02731"/>
    </source>
</evidence>
<feature type="domain" description="SKI-interacting protein SKIP SNW" evidence="3">
    <location>
        <begin position="761"/>
        <end position="921"/>
    </location>
</feature>
<proteinExistence type="inferred from homology"/>
<keyword evidence="5" id="KW-1185">Reference proteome</keyword>
<feature type="region of interest" description="Disordered" evidence="2">
    <location>
        <begin position="1060"/>
        <end position="1122"/>
    </location>
</feature>
<dbReference type="EMBL" id="VCAZ01000032">
    <property type="protein sequence ID" value="TSL47642.1"/>
    <property type="molecule type" value="Genomic_DNA"/>
</dbReference>
<feature type="region of interest" description="Disordered" evidence="2">
    <location>
        <begin position="795"/>
        <end position="819"/>
    </location>
</feature>
<evidence type="ECO:0000256" key="1">
    <source>
        <dbReference type="ARBA" id="ARBA00010197"/>
    </source>
</evidence>
<feature type="region of interest" description="Disordered" evidence="2">
    <location>
        <begin position="916"/>
        <end position="972"/>
    </location>
</feature>
<organism evidence="4 5">
    <name type="scientific">Bagarius yarrelli</name>
    <name type="common">Goonch</name>
    <name type="synonym">Bagrus yarrelli</name>
    <dbReference type="NCBI Taxonomy" id="175774"/>
    <lineage>
        <taxon>Eukaryota</taxon>
        <taxon>Metazoa</taxon>
        <taxon>Chordata</taxon>
        <taxon>Craniata</taxon>
        <taxon>Vertebrata</taxon>
        <taxon>Euteleostomi</taxon>
        <taxon>Actinopterygii</taxon>
        <taxon>Neopterygii</taxon>
        <taxon>Teleostei</taxon>
        <taxon>Ostariophysi</taxon>
        <taxon>Siluriformes</taxon>
        <taxon>Sisoridae</taxon>
        <taxon>Sisorinae</taxon>
        <taxon>Bagarius</taxon>
    </lineage>
</organism>
<dbReference type="Pfam" id="PF02731">
    <property type="entry name" value="SKIP_SNW"/>
    <property type="match status" value="1"/>
</dbReference>
<comment type="similarity">
    <text evidence="1">Belongs to the SNW family.</text>
</comment>
<dbReference type="AlphaFoldDB" id="A0A556TZN2"/>
<gene>
    <name evidence="4" type="ORF">Baya_7223</name>
</gene>
<feature type="compositionally biased region" description="Basic and acidic residues" evidence="2">
    <location>
        <begin position="1061"/>
        <end position="1077"/>
    </location>
</feature>
<dbReference type="OrthoDB" id="666364at2759"/>
<protein>
    <submittedName>
        <fullName evidence="4">SNW domain-containing protein 1</fullName>
    </submittedName>
</protein>
<dbReference type="Proteomes" id="UP000319801">
    <property type="component" value="Unassembled WGS sequence"/>
</dbReference>
<dbReference type="GO" id="GO:0000398">
    <property type="term" value="P:mRNA splicing, via spliceosome"/>
    <property type="evidence" value="ECO:0007669"/>
    <property type="project" value="InterPro"/>
</dbReference>
<reference evidence="4 5" key="1">
    <citation type="journal article" date="2019" name="Genome Biol. Evol.">
        <title>Whole-Genome Sequencing of the Giant Devil Catfish, Bagarius yarrelli.</title>
        <authorList>
            <person name="Jiang W."/>
            <person name="Lv Y."/>
            <person name="Cheng L."/>
            <person name="Yang K."/>
            <person name="Chao B."/>
            <person name="Wang X."/>
            <person name="Li Y."/>
            <person name="Pan X."/>
            <person name="You X."/>
            <person name="Zhang Y."/>
            <person name="Yang J."/>
            <person name="Li J."/>
            <person name="Zhang X."/>
            <person name="Liu S."/>
            <person name="Sun C."/>
            <person name="Yang J."/>
            <person name="Shi Q."/>
        </authorList>
    </citation>
    <scope>NUCLEOTIDE SEQUENCE [LARGE SCALE GENOMIC DNA]</scope>
    <source>
        <strain evidence="4">JWS20170419001</strain>
        <tissue evidence="4">Muscle</tissue>
    </source>
</reference>
<comment type="caution">
    <text evidence="4">The sequence shown here is derived from an EMBL/GenBank/DDBJ whole genome shotgun (WGS) entry which is preliminary data.</text>
</comment>
<dbReference type="InterPro" id="IPR004015">
    <property type="entry name" value="SKI-int_prot_SKIP_SNW-dom"/>
</dbReference>
<evidence type="ECO:0000256" key="2">
    <source>
        <dbReference type="SAM" id="MobiDB-lite"/>
    </source>
</evidence>
<evidence type="ECO:0000313" key="4">
    <source>
        <dbReference type="EMBL" id="TSL47642.1"/>
    </source>
</evidence>